<evidence type="ECO:0000313" key="1">
    <source>
        <dbReference type="EMBL" id="KFB74638.1"/>
    </source>
</evidence>
<name>A0A080M0D8_9PROT</name>
<accession>A0A080M0D8</accession>
<proteinExistence type="predicted"/>
<evidence type="ECO:0000313" key="2">
    <source>
        <dbReference type="Proteomes" id="UP000020077"/>
    </source>
</evidence>
<dbReference type="Proteomes" id="UP000020077">
    <property type="component" value="Unassembled WGS sequence"/>
</dbReference>
<gene>
    <name evidence="1" type="ORF">AW09_000031</name>
</gene>
<organism evidence="1 2">
    <name type="scientific">Candidatus Accumulibacter phosphatis</name>
    <dbReference type="NCBI Taxonomy" id="327160"/>
    <lineage>
        <taxon>Bacteria</taxon>
        <taxon>Pseudomonadati</taxon>
        <taxon>Pseudomonadota</taxon>
        <taxon>Betaproteobacteria</taxon>
        <taxon>Candidatus Accumulibacter</taxon>
    </lineage>
</organism>
<dbReference type="EMBL" id="JDVG02000008">
    <property type="protein sequence ID" value="KFB74638.1"/>
    <property type="molecule type" value="Genomic_DNA"/>
</dbReference>
<sequence>MSILNDPNFMPLTRDEIVFSCVFTYLSEDEEMQLKRSIACDMEYRRVRWENGVEALMAMSSNQPLLTNEQLVEAYCAAIGQLLFGHRREAESK</sequence>
<protein>
    <submittedName>
        <fullName evidence="1">Uncharacterized protein</fullName>
    </submittedName>
</protein>
<comment type="caution">
    <text evidence="1">The sequence shown here is derived from an EMBL/GenBank/DDBJ whole genome shotgun (WGS) entry which is preliminary data.</text>
</comment>
<dbReference type="AlphaFoldDB" id="A0A080M0D8"/>
<reference evidence="1 2" key="1">
    <citation type="submission" date="2014-02" db="EMBL/GenBank/DDBJ databases">
        <title>Expanding our view of genomic diversity in Candidatus Accumulibacter clades.</title>
        <authorList>
            <person name="Skennerton C.T."/>
            <person name="Barr J.J."/>
            <person name="Slater F.R."/>
            <person name="Bond P.L."/>
            <person name="Tyson G.W."/>
        </authorList>
    </citation>
    <scope>NUCLEOTIDE SEQUENCE [LARGE SCALE GENOMIC DNA]</scope>
    <source>
        <strain evidence="2">BA-91</strain>
    </source>
</reference>